<evidence type="ECO:0000256" key="2">
    <source>
        <dbReference type="SAM" id="Phobius"/>
    </source>
</evidence>
<feature type="transmembrane region" description="Helical" evidence="2">
    <location>
        <begin position="34"/>
        <end position="55"/>
    </location>
</feature>
<evidence type="ECO:0000256" key="1">
    <source>
        <dbReference type="SAM" id="MobiDB-lite"/>
    </source>
</evidence>
<keyword evidence="2" id="KW-0472">Membrane</keyword>
<dbReference type="Proteomes" id="UP000003835">
    <property type="component" value="Unassembled WGS sequence"/>
</dbReference>
<evidence type="ECO:0000313" key="4">
    <source>
        <dbReference type="Proteomes" id="UP000003835"/>
    </source>
</evidence>
<keyword evidence="2" id="KW-0812">Transmembrane</keyword>
<feature type="compositionally biased region" description="Polar residues" evidence="1">
    <location>
        <begin position="10"/>
        <end position="21"/>
    </location>
</feature>
<keyword evidence="4" id="KW-1185">Reference proteome</keyword>
<dbReference type="EMBL" id="DS989846">
    <property type="protein sequence ID" value="EDX76319.1"/>
    <property type="molecule type" value="Genomic_DNA"/>
</dbReference>
<accession>B4VP07</accession>
<name>B4VP07_9CYAN</name>
<dbReference type="AlphaFoldDB" id="B4VP07"/>
<organism evidence="3 4">
    <name type="scientific">Coleofasciculus chthonoplastes PCC 7420</name>
    <dbReference type="NCBI Taxonomy" id="118168"/>
    <lineage>
        <taxon>Bacteria</taxon>
        <taxon>Bacillati</taxon>
        <taxon>Cyanobacteriota</taxon>
        <taxon>Cyanophyceae</taxon>
        <taxon>Coleofasciculales</taxon>
        <taxon>Coleofasciculaceae</taxon>
        <taxon>Coleofasciculus</taxon>
    </lineage>
</organism>
<evidence type="ECO:0000313" key="3">
    <source>
        <dbReference type="EMBL" id="EDX76319.1"/>
    </source>
</evidence>
<proteinExistence type="predicted"/>
<reference evidence="3 4" key="1">
    <citation type="submission" date="2008-07" db="EMBL/GenBank/DDBJ databases">
        <authorList>
            <person name="Tandeau de Marsac N."/>
            <person name="Ferriera S."/>
            <person name="Johnson J."/>
            <person name="Kravitz S."/>
            <person name="Beeson K."/>
            <person name="Sutton G."/>
            <person name="Rogers Y.-H."/>
            <person name="Friedman R."/>
            <person name="Frazier M."/>
            <person name="Venter J.C."/>
        </authorList>
    </citation>
    <scope>NUCLEOTIDE SEQUENCE [LARGE SCALE GENOMIC DNA]</scope>
    <source>
        <strain evidence="3 4">PCC 7420</strain>
    </source>
</reference>
<sequence>MTETQDKPINESTSTPDAAPTQSGNFLQSWKFRAGLITTAVVSIFLGFFLLVFFWHHIVAGMGMNSWSDRAGAEPIECMMKDTNNDGYVSCSAMRNGDVVPLECGVSVFNIGCRVNYGAAAAPSLRSSPR</sequence>
<dbReference type="eggNOG" id="ENOG5032U7I">
    <property type="taxonomic scope" value="Bacteria"/>
</dbReference>
<feature type="region of interest" description="Disordered" evidence="1">
    <location>
        <begin position="1"/>
        <end position="21"/>
    </location>
</feature>
<dbReference type="HOGENOM" id="CLU_1863173_0_0_3"/>
<keyword evidence="2" id="KW-1133">Transmembrane helix</keyword>
<dbReference type="OrthoDB" id="426573at2"/>
<dbReference type="RefSeq" id="WP_006100053.1">
    <property type="nucleotide sequence ID" value="NZ_DS989846.1"/>
</dbReference>
<protein>
    <submittedName>
        <fullName evidence="3">Uncharacterized protein</fullName>
    </submittedName>
</protein>
<gene>
    <name evidence="3" type="ORF">MC7420_4575</name>
</gene>